<sequence length="91" mass="10058">MVGSLVGKCSSKTNSSDGAVFPRASVVQRFDLSEGSKLPFTFYEQLQKGSVIRHMTSVLQPILEKGILDHSIIHWALVEYLTIADKVPQKP</sequence>
<organism evidence="1 2">
    <name type="scientific">Solanum tuberosum</name>
    <name type="common">Potato</name>
    <dbReference type="NCBI Taxonomy" id="4113"/>
    <lineage>
        <taxon>Eukaryota</taxon>
        <taxon>Viridiplantae</taxon>
        <taxon>Streptophyta</taxon>
        <taxon>Embryophyta</taxon>
        <taxon>Tracheophyta</taxon>
        <taxon>Spermatophyta</taxon>
        <taxon>Magnoliopsida</taxon>
        <taxon>eudicotyledons</taxon>
        <taxon>Gunneridae</taxon>
        <taxon>Pentapetalae</taxon>
        <taxon>asterids</taxon>
        <taxon>lamiids</taxon>
        <taxon>Solanales</taxon>
        <taxon>Solanaceae</taxon>
        <taxon>Solanoideae</taxon>
        <taxon>Solaneae</taxon>
        <taxon>Solanum</taxon>
    </lineage>
</organism>
<comment type="caution">
    <text evidence="1">The sequence shown here is derived from an EMBL/GenBank/DDBJ whole genome shotgun (WGS) entry which is preliminary data.</text>
</comment>
<evidence type="ECO:0000313" key="2">
    <source>
        <dbReference type="Proteomes" id="UP000826656"/>
    </source>
</evidence>
<keyword evidence="2" id="KW-1185">Reference proteome</keyword>
<dbReference type="Proteomes" id="UP000826656">
    <property type="component" value="Unassembled WGS sequence"/>
</dbReference>
<dbReference type="PANTHER" id="PTHR13389">
    <property type="entry name" value="PUMILIO HOMOLOG 3"/>
    <property type="match status" value="1"/>
</dbReference>
<protein>
    <submittedName>
        <fullName evidence="1">Uncharacterized protein</fullName>
    </submittedName>
</protein>
<proteinExistence type="predicted"/>
<reference evidence="1 2" key="1">
    <citation type="journal article" date="2021" name="bioRxiv">
        <title>Chromosome-scale and haplotype-resolved genome assembly of a tetraploid potato cultivar.</title>
        <authorList>
            <person name="Sun H."/>
            <person name="Jiao W.-B."/>
            <person name="Krause K."/>
            <person name="Campoy J.A."/>
            <person name="Goel M."/>
            <person name="Folz-Donahue K."/>
            <person name="Kukat C."/>
            <person name="Huettel B."/>
            <person name="Schneeberger K."/>
        </authorList>
    </citation>
    <scope>NUCLEOTIDE SEQUENCE [LARGE SCALE GENOMIC DNA]</scope>
    <source>
        <strain evidence="1">SolTubOtavaFocal</strain>
        <tissue evidence="1">Leaves</tissue>
    </source>
</reference>
<evidence type="ECO:0000313" key="1">
    <source>
        <dbReference type="EMBL" id="KAH0780180.1"/>
    </source>
</evidence>
<dbReference type="PANTHER" id="PTHR13389:SF0">
    <property type="entry name" value="PUMILIO HOMOLOG 3"/>
    <property type="match status" value="1"/>
</dbReference>
<gene>
    <name evidence="1" type="ORF">KY290_006607</name>
</gene>
<name>A0ABQ7WJK1_SOLTU</name>
<dbReference type="InterPro" id="IPR040059">
    <property type="entry name" value="PUM3"/>
</dbReference>
<dbReference type="EMBL" id="JAIVGD010000002">
    <property type="protein sequence ID" value="KAH0780180.1"/>
    <property type="molecule type" value="Genomic_DNA"/>
</dbReference>
<accession>A0ABQ7WJK1</accession>